<reference evidence="3" key="1">
    <citation type="submission" date="2016-06" db="EMBL/GenBank/DDBJ databases">
        <title>Parallel loss of symbiosis genes in relatives of nitrogen-fixing non-legume Parasponia.</title>
        <authorList>
            <person name="Van Velzen R."/>
            <person name="Holmer R."/>
            <person name="Bu F."/>
            <person name="Rutten L."/>
            <person name="Van Zeijl A."/>
            <person name="Liu W."/>
            <person name="Santuari L."/>
            <person name="Cao Q."/>
            <person name="Sharma T."/>
            <person name="Shen D."/>
            <person name="Roswanjaya Y."/>
            <person name="Wardhani T."/>
            <person name="Kalhor M.S."/>
            <person name="Jansen J."/>
            <person name="Van den Hoogen J."/>
            <person name="Gungor B."/>
            <person name="Hartog M."/>
            <person name="Hontelez J."/>
            <person name="Verver J."/>
            <person name="Yang W.-C."/>
            <person name="Schijlen E."/>
            <person name="Repin R."/>
            <person name="Schilthuizen M."/>
            <person name="Schranz E."/>
            <person name="Heidstra R."/>
            <person name="Miyata K."/>
            <person name="Fedorova E."/>
            <person name="Kohlen W."/>
            <person name="Bisseling T."/>
            <person name="Smit S."/>
            <person name="Geurts R."/>
        </authorList>
    </citation>
    <scope>NUCLEOTIDE SEQUENCE [LARGE SCALE GENOMIC DNA]</scope>
    <source>
        <strain evidence="3">cv. WU1-14</strain>
    </source>
</reference>
<organism evidence="2 3">
    <name type="scientific">Parasponia andersonii</name>
    <name type="common">Sponia andersonii</name>
    <dbReference type="NCBI Taxonomy" id="3476"/>
    <lineage>
        <taxon>Eukaryota</taxon>
        <taxon>Viridiplantae</taxon>
        <taxon>Streptophyta</taxon>
        <taxon>Embryophyta</taxon>
        <taxon>Tracheophyta</taxon>
        <taxon>Spermatophyta</taxon>
        <taxon>Magnoliopsida</taxon>
        <taxon>eudicotyledons</taxon>
        <taxon>Gunneridae</taxon>
        <taxon>Pentapetalae</taxon>
        <taxon>rosids</taxon>
        <taxon>fabids</taxon>
        <taxon>Rosales</taxon>
        <taxon>Cannabaceae</taxon>
        <taxon>Parasponia</taxon>
    </lineage>
</organism>
<evidence type="ECO:0000313" key="2">
    <source>
        <dbReference type="EMBL" id="PON55709.1"/>
    </source>
</evidence>
<evidence type="ECO:0000313" key="3">
    <source>
        <dbReference type="Proteomes" id="UP000237105"/>
    </source>
</evidence>
<name>A0A2P5C3X0_PARAD</name>
<keyword evidence="3" id="KW-1185">Reference proteome</keyword>
<comment type="caution">
    <text evidence="2">The sequence shown here is derived from an EMBL/GenBank/DDBJ whole genome shotgun (WGS) entry which is preliminary data.</text>
</comment>
<dbReference type="OrthoDB" id="1752293at2759"/>
<feature type="non-terminal residue" evidence="2">
    <location>
        <position position="296"/>
    </location>
</feature>
<dbReference type="AlphaFoldDB" id="A0A2P5C3X0"/>
<dbReference type="EMBL" id="JXTB01000180">
    <property type="protein sequence ID" value="PON55709.1"/>
    <property type="molecule type" value="Genomic_DNA"/>
</dbReference>
<feature type="compositionally biased region" description="Basic and acidic residues" evidence="1">
    <location>
        <begin position="239"/>
        <end position="251"/>
    </location>
</feature>
<gene>
    <name evidence="2" type="ORF">PanWU01x14_186610</name>
</gene>
<evidence type="ECO:0000256" key="1">
    <source>
        <dbReference type="SAM" id="MobiDB-lite"/>
    </source>
</evidence>
<feature type="region of interest" description="Disordered" evidence="1">
    <location>
        <begin position="238"/>
        <end position="282"/>
    </location>
</feature>
<accession>A0A2P5C3X0</accession>
<protein>
    <submittedName>
        <fullName evidence="2">Uncharacterized protein</fullName>
    </submittedName>
</protein>
<sequence>MVMTRRQNSKIGDTAAIKSQLVCTRDLPIRFQAVAAISNCPKTIQSLDTIDTIQGQARRRPGKDPIYGVDRAVEMRLAGNRPQKEQPEITIEERAHRSKGSTTSIPVDDQLSQEVACMRNKLNCLTTREKYQVEEEYSPFSLRIQNALIPDGYKMLTIIAYSEKMDLCDHLDSFNDLMDLNQVSRTYATLCLALANVRQRENESFRSYLKRFNKEATKVSKVPEGGLLMALAGGNVEESLDHQKGDESDRKGNKKKRKNNSDQVASSLRKDKKKPRAEDKKYPYSPKFTYYIELTD</sequence>
<proteinExistence type="predicted"/>
<dbReference type="Proteomes" id="UP000237105">
    <property type="component" value="Unassembled WGS sequence"/>
</dbReference>